<gene>
    <name evidence="1" type="ORF">DFO65_103122</name>
</gene>
<proteinExistence type="predicted"/>
<evidence type="ECO:0000313" key="1">
    <source>
        <dbReference type="EMBL" id="RBP72831.1"/>
    </source>
</evidence>
<dbReference type="AlphaFoldDB" id="A0A366ILS4"/>
<dbReference type="Pfam" id="PF14030">
    <property type="entry name" value="DUF4245"/>
    <property type="match status" value="1"/>
</dbReference>
<protein>
    <submittedName>
        <fullName evidence="1">Uncharacterized protein DUF4245</fullName>
    </submittedName>
</protein>
<accession>A0A366ILS4</accession>
<sequence length="174" mass="19070">MRVLRKNSNWVNMMIAILACFAVVVGALLMAPQPEVETERVVDYQAIAQQAQGSADFDLIVPEIPPGWSSNEASLGQVGDSEHTSWYMSFIGAEQQWVSIEQAAASQKWAENQVGDAVPAETATVGGARFQVYRAEDGREHWVTSHDDMYVVLSATALPETVDGFAQQIADQLR</sequence>
<name>A0A366ILS4_9MICO</name>
<dbReference type="InterPro" id="IPR025339">
    <property type="entry name" value="DUF4245"/>
</dbReference>
<dbReference type="EMBL" id="QNSB01000003">
    <property type="protein sequence ID" value="RBP72831.1"/>
    <property type="molecule type" value="Genomic_DNA"/>
</dbReference>
<evidence type="ECO:0000313" key="2">
    <source>
        <dbReference type="Proteomes" id="UP000253509"/>
    </source>
</evidence>
<reference evidence="1 2" key="1">
    <citation type="submission" date="2018-06" db="EMBL/GenBank/DDBJ databases">
        <title>Freshwater and sediment microbial communities from various areas in North America, analyzing microbe dynamics in response to fracking.</title>
        <authorList>
            <person name="Lamendella R."/>
        </authorList>
    </citation>
    <scope>NUCLEOTIDE SEQUENCE [LARGE SCALE GENOMIC DNA]</scope>
    <source>
        <strain evidence="1 2">3b_TX</strain>
    </source>
</reference>
<organism evidence="1 2">
    <name type="scientific">Brevibacterium celere</name>
    <dbReference type="NCBI Taxonomy" id="225845"/>
    <lineage>
        <taxon>Bacteria</taxon>
        <taxon>Bacillati</taxon>
        <taxon>Actinomycetota</taxon>
        <taxon>Actinomycetes</taxon>
        <taxon>Micrococcales</taxon>
        <taxon>Brevibacteriaceae</taxon>
        <taxon>Brevibacterium</taxon>
    </lineage>
</organism>
<comment type="caution">
    <text evidence="1">The sequence shown here is derived from an EMBL/GenBank/DDBJ whole genome shotgun (WGS) entry which is preliminary data.</text>
</comment>
<keyword evidence="2" id="KW-1185">Reference proteome</keyword>
<dbReference type="Proteomes" id="UP000253509">
    <property type="component" value="Unassembled WGS sequence"/>
</dbReference>
<dbReference type="PROSITE" id="PS51257">
    <property type="entry name" value="PROKAR_LIPOPROTEIN"/>
    <property type="match status" value="1"/>
</dbReference>